<protein>
    <submittedName>
        <fullName evidence="1">Uncharacterized protein</fullName>
    </submittedName>
</protein>
<accession>A0A8S5QMD9</accession>
<sequence length="32" mass="3997">MSYRNEKPTKFVELFRDRRIVINITRYGSRHL</sequence>
<evidence type="ECO:0000313" key="1">
    <source>
        <dbReference type="EMBL" id="DAE20414.1"/>
    </source>
</evidence>
<organism evidence="1">
    <name type="scientific">Siphoviridae sp. cttOT32</name>
    <dbReference type="NCBI Taxonomy" id="2826493"/>
    <lineage>
        <taxon>Viruses</taxon>
        <taxon>Duplodnaviria</taxon>
        <taxon>Heunggongvirae</taxon>
        <taxon>Uroviricota</taxon>
        <taxon>Caudoviricetes</taxon>
    </lineage>
</organism>
<reference evidence="1" key="1">
    <citation type="journal article" date="2021" name="Proc. Natl. Acad. Sci. U.S.A.">
        <title>A Catalog of Tens of Thousands of Viruses from Human Metagenomes Reveals Hidden Associations with Chronic Diseases.</title>
        <authorList>
            <person name="Tisza M.J."/>
            <person name="Buck C.B."/>
        </authorList>
    </citation>
    <scope>NUCLEOTIDE SEQUENCE</scope>
    <source>
        <strain evidence="1">CttOT32</strain>
    </source>
</reference>
<proteinExistence type="predicted"/>
<name>A0A8S5QMD9_9CAUD</name>
<dbReference type="EMBL" id="BK015694">
    <property type="protein sequence ID" value="DAE20414.1"/>
    <property type="molecule type" value="Genomic_DNA"/>
</dbReference>